<feature type="non-terminal residue" evidence="8">
    <location>
        <position position="1"/>
    </location>
</feature>
<dbReference type="GO" id="GO:0016020">
    <property type="term" value="C:membrane"/>
    <property type="evidence" value="ECO:0007669"/>
    <property type="project" value="UniProtKB-SubCell"/>
</dbReference>
<evidence type="ECO:0000256" key="6">
    <source>
        <dbReference type="SAM" id="Phobius"/>
    </source>
</evidence>
<name>A0AAD8YS40_9TELE</name>
<accession>A0AAD8YS40</accession>
<evidence type="ECO:0000259" key="7">
    <source>
        <dbReference type="PROSITE" id="PS50922"/>
    </source>
</evidence>
<dbReference type="PANTHER" id="PTHR13439:SF1">
    <property type="entry name" value="TLC DOMAIN-CONTAINING PROTEIN 4"/>
    <property type="match status" value="1"/>
</dbReference>
<dbReference type="EMBL" id="JAROKS010000025">
    <property type="protein sequence ID" value="KAK1786328.1"/>
    <property type="molecule type" value="Genomic_DNA"/>
</dbReference>
<sequence length="279" mass="31229">MTKQNKELTRCWLGGHGHGASKPPGSTGCTQQLPCVSVAVSHMGPLAVTPHFLTLNRTQRTEVASTVHAFVVGLLCLYIFLFDEAIQEDPVWADSSLVKLSVSITTGYLISAVSMDLELRERVSLSDLLLMVYFWDFIGEKNFLMHHLAALYAYCYVLSQGILPYFANFRLLSEFSTPFVNQRWFLQVLGYHKLSKSSLDNGVVMAASFFLARIPGEGLLQPFVLCLWHGGLRQSQPGHLLRLGALQPLSRCHECQASKSCAPGMSGKQQWNWKHWILK</sequence>
<comment type="subcellular location">
    <subcellularLocation>
        <location evidence="1">Membrane</location>
        <topology evidence="1">Multi-pass membrane protein</topology>
    </subcellularLocation>
</comment>
<keyword evidence="4 5" id="KW-0472">Membrane</keyword>
<dbReference type="PROSITE" id="PS50922">
    <property type="entry name" value="TLC"/>
    <property type="match status" value="1"/>
</dbReference>
<evidence type="ECO:0000256" key="3">
    <source>
        <dbReference type="ARBA" id="ARBA00022989"/>
    </source>
</evidence>
<dbReference type="GO" id="GO:0005783">
    <property type="term" value="C:endoplasmic reticulum"/>
    <property type="evidence" value="ECO:0007669"/>
    <property type="project" value="TreeGrafter"/>
</dbReference>
<feature type="transmembrane region" description="Helical" evidence="6">
    <location>
        <begin position="144"/>
        <end position="166"/>
    </location>
</feature>
<evidence type="ECO:0000256" key="1">
    <source>
        <dbReference type="ARBA" id="ARBA00004141"/>
    </source>
</evidence>
<evidence type="ECO:0000256" key="5">
    <source>
        <dbReference type="PROSITE-ProRule" id="PRU00205"/>
    </source>
</evidence>
<keyword evidence="3 6" id="KW-1133">Transmembrane helix</keyword>
<feature type="transmembrane region" description="Helical" evidence="6">
    <location>
        <begin position="63"/>
        <end position="82"/>
    </location>
</feature>
<dbReference type="AlphaFoldDB" id="A0AAD8YS40"/>
<dbReference type="InterPro" id="IPR050846">
    <property type="entry name" value="TLCD"/>
</dbReference>
<feature type="domain" description="TLC" evidence="7">
    <location>
        <begin position="54"/>
        <end position="279"/>
    </location>
</feature>
<evidence type="ECO:0000313" key="8">
    <source>
        <dbReference type="EMBL" id="KAK1786328.1"/>
    </source>
</evidence>
<protein>
    <recommendedName>
        <fullName evidence="7">TLC domain-containing protein</fullName>
    </recommendedName>
</protein>
<keyword evidence="2 5" id="KW-0812">Transmembrane</keyword>
<comment type="caution">
    <text evidence="8">The sequence shown here is derived from an EMBL/GenBank/DDBJ whole genome shotgun (WGS) entry which is preliminary data.</text>
</comment>
<keyword evidence="9" id="KW-1185">Reference proteome</keyword>
<dbReference type="PANTHER" id="PTHR13439">
    <property type="entry name" value="CT120 PROTEIN"/>
    <property type="match status" value="1"/>
</dbReference>
<organism evidence="8 9">
    <name type="scientific">Electrophorus voltai</name>
    <dbReference type="NCBI Taxonomy" id="2609070"/>
    <lineage>
        <taxon>Eukaryota</taxon>
        <taxon>Metazoa</taxon>
        <taxon>Chordata</taxon>
        <taxon>Craniata</taxon>
        <taxon>Vertebrata</taxon>
        <taxon>Euteleostomi</taxon>
        <taxon>Actinopterygii</taxon>
        <taxon>Neopterygii</taxon>
        <taxon>Teleostei</taxon>
        <taxon>Ostariophysi</taxon>
        <taxon>Gymnotiformes</taxon>
        <taxon>Gymnotoidei</taxon>
        <taxon>Gymnotidae</taxon>
        <taxon>Electrophorus</taxon>
    </lineage>
</organism>
<evidence type="ECO:0000256" key="4">
    <source>
        <dbReference type="ARBA" id="ARBA00023136"/>
    </source>
</evidence>
<proteinExistence type="predicted"/>
<reference evidence="8" key="1">
    <citation type="submission" date="2023-03" db="EMBL/GenBank/DDBJ databases">
        <title>Electrophorus voltai genome.</title>
        <authorList>
            <person name="Bian C."/>
        </authorList>
    </citation>
    <scope>NUCLEOTIDE SEQUENCE</scope>
    <source>
        <strain evidence="8">CB-2022</strain>
        <tissue evidence="8">Muscle</tissue>
    </source>
</reference>
<evidence type="ECO:0000256" key="2">
    <source>
        <dbReference type="ARBA" id="ARBA00022692"/>
    </source>
</evidence>
<dbReference type="InterPro" id="IPR006634">
    <property type="entry name" value="TLC-dom"/>
</dbReference>
<evidence type="ECO:0000313" key="9">
    <source>
        <dbReference type="Proteomes" id="UP001239994"/>
    </source>
</evidence>
<dbReference type="Proteomes" id="UP001239994">
    <property type="component" value="Unassembled WGS sequence"/>
</dbReference>
<dbReference type="SMART" id="SM00724">
    <property type="entry name" value="TLC"/>
    <property type="match status" value="1"/>
</dbReference>
<dbReference type="Pfam" id="PF03798">
    <property type="entry name" value="TRAM_LAG1_CLN8"/>
    <property type="match status" value="1"/>
</dbReference>
<dbReference type="GO" id="GO:0055088">
    <property type="term" value="P:lipid homeostasis"/>
    <property type="evidence" value="ECO:0007669"/>
    <property type="project" value="TreeGrafter"/>
</dbReference>
<gene>
    <name evidence="8" type="ORF">P4O66_018025</name>
</gene>